<evidence type="ECO:0000313" key="2">
    <source>
        <dbReference type="Proteomes" id="UP001055453"/>
    </source>
</evidence>
<protein>
    <submittedName>
        <fullName evidence="1">Uncharacterized protein</fullName>
    </submittedName>
</protein>
<dbReference type="RefSeq" id="WP_251959100.1">
    <property type="nucleotide sequence ID" value="NZ_AP025732.1"/>
</dbReference>
<evidence type="ECO:0000313" key="1">
    <source>
        <dbReference type="EMBL" id="BDI15807.1"/>
    </source>
</evidence>
<organism evidence="1 2">
    <name type="scientific">Nostoc cf. commune SO-36</name>
    <dbReference type="NCBI Taxonomy" id="449208"/>
    <lineage>
        <taxon>Bacteria</taxon>
        <taxon>Bacillati</taxon>
        <taxon>Cyanobacteriota</taxon>
        <taxon>Cyanophyceae</taxon>
        <taxon>Nostocales</taxon>
        <taxon>Nostocaceae</taxon>
        <taxon>Nostoc</taxon>
    </lineage>
</organism>
<dbReference type="Proteomes" id="UP001055453">
    <property type="component" value="Chromosome"/>
</dbReference>
<name>A0ABM7YYP6_NOSCO</name>
<reference evidence="1" key="1">
    <citation type="submission" date="2022-04" db="EMBL/GenBank/DDBJ databases">
        <title>Complete genome sequence of a cyanobacterium, Nostoc sp. SO-36, isolated in Antarctica.</title>
        <authorList>
            <person name="Kanesaki Y."/>
            <person name="Effendi D."/>
            <person name="Sakamoto T."/>
            <person name="Ohtani S."/>
            <person name="Awai K."/>
        </authorList>
    </citation>
    <scope>NUCLEOTIDE SEQUENCE</scope>
    <source>
        <strain evidence="1">SO-36</strain>
    </source>
</reference>
<gene>
    <name evidence="1" type="ORF">ANSO36C_16090</name>
</gene>
<keyword evidence="2" id="KW-1185">Reference proteome</keyword>
<dbReference type="EMBL" id="AP025732">
    <property type="protein sequence ID" value="BDI15807.1"/>
    <property type="molecule type" value="Genomic_DNA"/>
</dbReference>
<sequence>MALTIQDKLEIQMEAVACQEIFTQAQTEQVSLVWWEHPNFANLPIRTSHCEWSEAE</sequence>
<proteinExistence type="predicted"/>
<accession>A0ABM7YYP6</accession>